<dbReference type="InterPro" id="IPR001478">
    <property type="entry name" value="PDZ"/>
</dbReference>
<dbReference type="OrthoDB" id="6022711at2759"/>
<reference evidence="3" key="1">
    <citation type="submission" date="2022-11" db="UniProtKB">
        <authorList>
            <consortium name="EnsemblMetazoa"/>
        </authorList>
    </citation>
    <scope>IDENTIFICATION</scope>
</reference>
<feature type="domain" description="PDZ" evidence="2">
    <location>
        <begin position="80"/>
        <end position="151"/>
    </location>
</feature>
<name>A0A913XME9_EXADI</name>
<dbReference type="Gene3D" id="2.30.42.10">
    <property type="match status" value="1"/>
</dbReference>
<dbReference type="Proteomes" id="UP000887567">
    <property type="component" value="Unplaced"/>
</dbReference>
<dbReference type="GeneID" id="110244563"/>
<dbReference type="KEGG" id="epa:110244563"/>
<dbReference type="EnsemblMetazoa" id="XM_021050765.2">
    <property type="protein sequence ID" value="XP_020906424.1"/>
    <property type="gene ID" value="LOC110244563"/>
</dbReference>
<dbReference type="InterPro" id="IPR036034">
    <property type="entry name" value="PDZ_sf"/>
</dbReference>
<dbReference type="GO" id="GO:0005125">
    <property type="term" value="F:cytokine activity"/>
    <property type="evidence" value="ECO:0007669"/>
    <property type="project" value="InterPro"/>
</dbReference>
<dbReference type="SUPFAM" id="SSF50156">
    <property type="entry name" value="PDZ domain-like"/>
    <property type="match status" value="1"/>
</dbReference>
<dbReference type="GO" id="GO:0050930">
    <property type="term" value="P:induction of positive chemotaxis"/>
    <property type="evidence" value="ECO:0007669"/>
    <property type="project" value="InterPro"/>
</dbReference>
<dbReference type="Pfam" id="PF00595">
    <property type="entry name" value="PDZ"/>
    <property type="match status" value="1"/>
</dbReference>
<organism evidence="3 4">
    <name type="scientific">Exaiptasia diaphana</name>
    <name type="common">Tropical sea anemone</name>
    <name type="synonym">Aiptasia pulchella</name>
    <dbReference type="NCBI Taxonomy" id="2652724"/>
    <lineage>
        <taxon>Eukaryota</taxon>
        <taxon>Metazoa</taxon>
        <taxon>Cnidaria</taxon>
        <taxon>Anthozoa</taxon>
        <taxon>Hexacorallia</taxon>
        <taxon>Actiniaria</taxon>
        <taxon>Aiptasiidae</taxon>
        <taxon>Exaiptasia</taxon>
    </lineage>
</organism>
<dbReference type="PANTHER" id="PTHR48484">
    <property type="entry name" value="PRO-INTERLEUKIN-16"/>
    <property type="match status" value="1"/>
</dbReference>
<protein>
    <recommendedName>
        <fullName evidence="2">PDZ domain-containing protein</fullName>
    </recommendedName>
</protein>
<evidence type="ECO:0000259" key="2">
    <source>
        <dbReference type="PROSITE" id="PS50106"/>
    </source>
</evidence>
<dbReference type="AlphaFoldDB" id="A0A913XME9"/>
<evidence type="ECO:0000256" key="1">
    <source>
        <dbReference type="SAM" id="MobiDB-lite"/>
    </source>
</evidence>
<keyword evidence="4" id="KW-1185">Reference proteome</keyword>
<proteinExistence type="predicted"/>
<dbReference type="InterPro" id="IPR055287">
    <property type="entry name" value="IL-16-like"/>
</dbReference>
<dbReference type="RefSeq" id="XP_020906424.1">
    <property type="nucleotide sequence ID" value="XM_021050765.2"/>
</dbReference>
<dbReference type="PANTHER" id="PTHR48484:SF2">
    <property type="entry name" value="PRO-INTERLEUKIN-16"/>
    <property type="match status" value="1"/>
</dbReference>
<feature type="region of interest" description="Disordered" evidence="1">
    <location>
        <begin position="1"/>
        <end position="28"/>
    </location>
</feature>
<evidence type="ECO:0000313" key="3">
    <source>
        <dbReference type="EnsemblMetazoa" id="XP_020906424.1"/>
    </source>
</evidence>
<sequence length="165" mass="18308">SGNKTQDSDAWPTKEDSHKKRTLLSNSNENSLSLEKIPLGIERENNSSYDRFKKKLLHGGNSKTLKEILHKSSHEPIIKRLKLEKNASGLGFSVGGGKDSLYGDTPIYVKYVFKDSVASKNGELQTGDEIIDVNGQSMRNMSNVEAIETIRALPYGSISVTIRRL</sequence>
<evidence type="ECO:0000313" key="4">
    <source>
        <dbReference type="Proteomes" id="UP000887567"/>
    </source>
</evidence>
<dbReference type="SMART" id="SM00228">
    <property type="entry name" value="PDZ"/>
    <property type="match status" value="1"/>
</dbReference>
<dbReference type="PROSITE" id="PS50106">
    <property type="entry name" value="PDZ"/>
    <property type="match status" value="1"/>
</dbReference>
<accession>A0A913XME9</accession>